<feature type="transmembrane region" description="Helical" evidence="1">
    <location>
        <begin position="94"/>
        <end position="111"/>
    </location>
</feature>
<feature type="transmembrane region" description="Helical" evidence="1">
    <location>
        <begin position="395"/>
        <end position="412"/>
    </location>
</feature>
<feature type="transmembrane region" description="Helical" evidence="1">
    <location>
        <begin position="339"/>
        <end position="359"/>
    </location>
</feature>
<gene>
    <name evidence="2" type="ORF">ACEZDB_37505</name>
</gene>
<evidence type="ECO:0008006" key="4">
    <source>
        <dbReference type="Google" id="ProtNLM"/>
    </source>
</evidence>
<feature type="transmembrane region" description="Helical" evidence="1">
    <location>
        <begin position="212"/>
        <end position="231"/>
    </location>
</feature>
<protein>
    <recommendedName>
        <fullName evidence="4">DUF2029 domain-containing protein</fullName>
    </recommendedName>
</protein>
<name>A0ABV6XDL7_9ACTN</name>
<evidence type="ECO:0000313" key="3">
    <source>
        <dbReference type="Proteomes" id="UP001592530"/>
    </source>
</evidence>
<feature type="transmembrane region" description="Helical" evidence="1">
    <location>
        <begin position="69"/>
        <end position="87"/>
    </location>
</feature>
<organism evidence="2 3">
    <name type="scientific">Streptacidiphilus alkalitolerans</name>
    <dbReference type="NCBI Taxonomy" id="3342712"/>
    <lineage>
        <taxon>Bacteria</taxon>
        <taxon>Bacillati</taxon>
        <taxon>Actinomycetota</taxon>
        <taxon>Actinomycetes</taxon>
        <taxon>Kitasatosporales</taxon>
        <taxon>Streptomycetaceae</taxon>
        <taxon>Streptacidiphilus</taxon>
    </lineage>
</organism>
<feature type="transmembrane region" description="Helical" evidence="1">
    <location>
        <begin position="464"/>
        <end position="489"/>
    </location>
</feature>
<reference evidence="2 3" key="1">
    <citation type="submission" date="2024-09" db="EMBL/GenBank/DDBJ databases">
        <authorList>
            <person name="Lee S.D."/>
        </authorList>
    </citation>
    <scope>NUCLEOTIDE SEQUENCE [LARGE SCALE GENOMIC DNA]</scope>
    <source>
        <strain evidence="2 3">N1-3</strain>
    </source>
</reference>
<sequence length="535" mass="53979">MTAAEAAAPAAVPAAAAAVRADAAAGGSAAARARATALAAVALAGLTAALAATVTSGGTLGAVGPLRGWYPADAVLFALAIVLLRRVGDARRTAALVLAGSVALALTGLLAPPRTSDDAYRYLWDGRVQAAGTSPYAYAPTDPALAGLRAADPALFPVAGSCTGWDLHRSGTICTHLNRPTVHTIYPPVAEVWFLGLYRAGRATGGHGVRTAQAGGALLAVLTTGALLLVLRRIRAPLHRAALWGWCPGVALWAVNDAHVDTLGVLLMVCGLAAVRAGAGTPGTAGTAPTARAASRRRGLLGGALLGAATATKLIPALALPGAMAGVLRRGCRPTVRDLLVPAAALATFLLCYLPYVLASGPGVIGYLPGYLQEEGYDQGNRFGLLTLLGLPGRLLPALAALILLAAVLLVLRRGDPDRPWRGALQVTGTALFLAAPGYPWYALLVVALVSLDGDWEWLGLPGAAAAIVVVGGGAQQAGYTAALCLLLAGTAVRTLLRTARLDALTVSAPAALLPVPAPAAARAVPKPIRTGSSR</sequence>
<dbReference type="RefSeq" id="WP_380559953.1">
    <property type="nucleotide sequence ID" value="NZ_JBHEZY010000029.1"/>
</dbReference>
<evidence type="ECO:0000313" key="2">
    <source>
        <dbReference type="EMBL" id="MFC1436346.1"/>
    </source>
</evidence>
<proteinExistence type="predicted"/>
<accession>A0ABV6XDL7</accession>
<keyword evidence="1" id="KW-0812">Transmembrane</keyword>
<comment type="caution">
    <text evidence="2">The sequence shown here is derived from an EMBL/GenBank/DDBJ whole genome shotgun (WGS) entry which is preliminary data.</text>
</comment>
<feature type="transmembrane region" description="Helical" evidence="1">
    <location>
        <begin position="37"/>
        <end position="63"/>
    </location>
</feature>
<keyword evidence="1" id="KW-0472">Membrane</keyword>
<evidence type="ECO:0000256" key="1">
    <source>
        <dbReference type="SAM" id="Phobius"/>
    </source>
</evidence>
<keyword evidence="1" id="KW-1133">Transmembrane helix</keyword>
<dbReference type="Proteomes" id="UP001592530">
    <property type="component" value="Unassembled WGS sequence"/>
</dbReference>
<feature type="transmembrane region" description="Helical" evidence="1">
    <location>
        <begin position="424"/>
        <end position="452"/>
    </location>
</feature>
<dbReference type="EMBL" id="JBHEZY010000029">
    <property type="protein sequence ID" value="MFC1436346.1"/>
    <property type="molecule type" value="Genomic_DNA"/>
</dbReference>